<comment type="caution">
    <text evidence="2">The sequence shown here is derived from an EMBL/GenBank/DDBJ whole genome shotgun (WGS) entry which is preliminary data.</text>
</comment>
<feature type="region of interest" description="Disordered" evidence="1">
    <location>
        <begin position="28"/>
        <end position="58"/>
    </location>
</feature>
<protein>
    <submittedName>
        <fullName evidence="2">Uncharacterized protein</fullName>
    </submittedName>
</protein>
<evidence type="ECO:0000313" key="2">
    <source>
        <dbReference type="EMBL" id="OFE11405.1"/>
    </source>
</evidence>
<dbReference type="Proteomes" id="UP000175669">
    <property type="component" value="Unassembled WGS sequence"/>
</dbReference>
<evidence type="ECO:0000256" key="1">
    <source>
        <dbReference type="SAM" id="MobiDB-lite"/>
    </source>
</evidence>
<name>A0A1E8CGH3_9GAMM</name>
<dbReference type="AlphaFoldDB" id="A0A1E8CGH3"/>
<dbReference type="EMBL" id="MASR01000002">
    <property type="protein sequence ID" value="OFE11405.1"/>
    <property type="molecule type" value="Genomic_DNA"/>
</dbReference>
<gene>
    <name evidence="2" type="ORF">PHACT_12675</name>
</gene>
<dbReference type="RefSeq" id="WP_070118622.1">
    <property type="nucleotide sequence ID" value="NZ_MASR01000002.1"/>
</dbReference>
<accession>A0A1E8CGH3</accession>
<sequence length="111" mass="12339">MSEPQASEDKLDQASDLLRRHGYTVLRPDPFRDAQQAARSVSPRKQENLNTGARQKKRVVGADMEQRVVLIKQLAGKVPSVDIANRVGISMANLSNIASRYKISLRLVKGK</sequence>
<proteinExistence type="predicted"/>
<evidence type="ECO:0000313" key="3">
    <source>
        <dbReference type="Proteomes" id="UP000175669"/>
    </source>
</evidence>
<reference evidence="3" key="1">
    <citation type="submission" date="2016-07" db="EMBL/GenBank/DDBJ databases">
        <authorList>
            <person name="Florea S."/>
            <person name="Webb J.S."/>
            <person name="Jaromczyk J."/>
            <person name="Schardl C.L."/>
        </authorList>
    </citation>
    <scope>NUCLEOTIDE SEQUENCE [LARGE SCALE GENOMIC DNA]</scope>
    <source>
        <strain evidence="3">KCTC 42131</strain>
    </source>
</reference>
<organism evidence="2 3">
    <name type="scientific">Pseudohongiella acticola</name>
    <dbReference type="NCBI Taxonomy" id="1524254"/>
    <lineage>
        <taxon>Bacteria</taxon>
        <taxon>Pseudomonadati</taxon>
        <taxon>Pseudomonadota</taxon>
        <taxon>Gammaproteobacteria</taxon>
        <taxon>Pseudomonadales</taxon>
        <taxon>Pseudohongiellaceae</taxon>
        <taxon>Pseudohongiella</taxon>
    </lineage>
</organism>
<keyword evidence="3" id="KW-1185">Reference proteome</keyword>